<comment type="caution">
    <text evidence="1">The sequence shown here is derived from an EMBL/GenBank/DDBJ whole genome shotgun (WGS) entry which is preliminary data.</text>
</comment>
<dbReference type="Proteomes" id="UP000241769">
    <property type="component" value="Unassembled WGS sequence"/>
</dbReference>
<dbReference type="EMBL" id="MDYQ01000020">
    <property type="protein sequence ID" value="PRP87470.1"/>
    <property type="molecule type" value="Genomic_DNA"/>
</dbReference>
<name>A0A2P6NU67_9EUKA</name>
<dbReference type="AlphaFoldDB" id="A0A2P6NU67"/>
<sequence>MLNHMASLQDPIWFQLEEKHIQEGGSRLSSFSRLTDVFISVLEKNREALQEDQNNMFTFAKGKLICMPMSKRIYHEINGNLFGGLMEICPFAHPESKEPTTLLSFYLSNGLFVYLPAESHSLHPNCARYSSYITMEQPQGIPGFRRLTDSDYTIILEPLSRFACSWMDVQVTTEECTHRIDYNEIYRMTQYTIMCQRLRAAVRFCFSPGQPIPFDHGF</sequence>
<keyword evidence="2" id="KW-1185">Reference proteome</keyword>
<organism evidence="1 2">
    <name type="scientific">Planoprotostelium fungivorum</name>
    <dbReference type="NCBI Taxonomy" id="1890364"/>
    <lineage>
        <taxon>Eukaryota</taxon>
        <taxon>Amoebozoa</taxon>
        <taxon>Evosea</taxon>
        <taxon>Variosea</taxon>
        <taxon>Cavosteliida</taxon>
        <taxon>Cavosteliaceae</taxon>
        <taxon>Planoprotostelium</taxon>
    </lineage>
</organism>
<proteinExistence type="predicted"/>
<protein>
    <submittedName>
        <fullName evidence="1">Uncharacterized protein</fullName>
    </submittedName>
</protein>
<evidence type="ECO:0000313" key="2">
    <source>
        <dbReference type="Proteomes" id="UP000241769"/>
    </source>
</evidence>
<gene>
    <name evidence="1" type="ORF">PROFUN_00681</name>
</gene>
<reference evidence="1 2" key="1">
    <citation type="journal article" date="2018" name="Genome Biol. Evol.">
        <title>Multiple Roots of Fruiting Body Formation in Amoebozoa.</title>
        <authorList>
            <person name="Hillmann F."/>
            <person name="Forbes G."/>
            <person name="Novohradska S."/>
            <person name="Ferling I."/>
            <person name="Riege K."/>
            <person name="Groth M."/>
            <person name="Westermann M."/>
            <person name="Marz M."/>
            <person name="Spaller T."/>
            <person name="Winckler T."/>
            <person name="Schaap P."/>
            <person name="Glockner G."/>
        </authorList>
    </citation>
    <scope>NUCLEOTIDE SEQUENCE [LARGE SCALE GENOMIC DNA]</scope>
    <source>
        <strain evidence="1 2">Jena</strain>
    </source>
</reference>
<evidence type="ECO:0000313" key="1">
    <source>
        <dbReference type="EMBL" id="PRP87470.1"/>
    </source>
</evidence>
<dbReference type="InParanoid" id="A0A2P6NU67"/>
<accession>A0A2P6NU67</accession>